<evidence type="ECO:0000259" key="1">
    <source>
        <dbReference type="Pfam" id="PF02298"/>
    </source>
</evidence>
<dbReference type="CDD" id="cd00920">
    <property type="entry name" value="Cupredoxin"/>
    <property type="match status" value="1"/>
</dbReference>
<gene>
    <name evidence="2" type="ORF">BD410DRAFT_714051</name>
</gene>
<sequence length="380" mass="39036">MYESGGYSSQYNGGYDNNKYTSKYESGGYSSQYNGGYNNGGYNSYTSTEDSTSTQMYESTSTSSAYNSYSTMSYGSGSSNWNNGGYDSCVQQCMASYGSPMATYTPDNSGSYGSGGSSGTGATWTVIVAPTQGVLRYVPFAVNASVGDTVKFVWNANVHTVTKSSQLELCNKTSDGAFASGSQNKSFVFTQVVNSTDPTFFYCGTPNHCQKGMFGIINPPSAISASTSVANMMPSMVANNSDIAAMNAYTNMQTLGNNAATTWGNSMDMSGMPDWSMPMMAQNVMYTRTFLAANPEVLSDSGKVDLSAASSLMVPQDITAALAAAPASSSSTPAAAAAGTPAASTTPAANAGAKASGARGLAASGASAAIVAIAAAFFAL</sequence>
<proteinExistence type="predicted"/>
<dbReference type="OrthoDB" id="2331100at2759"/>
<accession>A0A4Y7QJG2</accession>
<dbReference type="InterPro" id="IPR003245">
    <property type="entry name" value="Phytocyanin_dom"/>
</dbReference>
<dbReference type="Pfam" id="PF02298">
    <property type="entry name" value="Cu_bind_like"/>
    <property type="match status" value="1"/>
</dbReference>
<keyword evidence="3" id="KW-1185">Reference proteome</keyword>
<evidence type="ECO:0000313" key="3">
    <source>
        <dbReference type="Proteomes" id="UP000294933"/>
    </source>
</evidence>
<dbReference type="PANTHER" id="PTHR34883">
    <property type="entry name" value="SERINE-RICH PROTEIN, PUTATIVE-RELATED-RELATED"/>
    <property type="match status" value="1"/>
</dbReference>
<dbReference type="VEuPathDB" id="FungiDB:BD410DRAFT_714051"/>
<dbReference type="EMBL" id="ML170159">
    <property type="protein sequence ID" value="TDL27535.1"/>
    <property type="molecule type" value="Genomic_DNA"/>
</dbReference>
<dbReference type="Gene3D" id="2.60.40.420">
    <property type="entry name" value="Cupredoxins - blue copper proteins"/>
    <property type="match status" value="1"/>
</dbReference>
<dbReference type="PANTHER" id="PTHR34883:SF15">
    <property type="entry name" value="EXTRACELLULAR SERINE-RICH PROTEIN"/>
    <property type="match status" value="1"/>
</dbReference>
<dbReference type="GO" id="GO:0009055">
    <property type="term" value="F:electron transfer activity"/>
    <property type="evidence" value="ECO:0007669"/>
    <property type="project" value="InterPro"/>
</dbReference>
<reference evidence="2 3" key="1">
    <citation type="submission" date="2018-06" db="EMBL/GenBank/DDBJ databases">
        <title>A transcriptomic atlas of mushroom development highlights an independent origin of complex multicellularity.</title>
        <authorList>
            <consortium name="DOE Joint Genome Institute"/>
            <person name="Krizsan K."/>
            <person name="Almasi E."/>
            <person name="Merenyi Z."/>
            <person name="Sahu N."/>
            <person name="Viragh M."/>
            <person name="Koszo T."/>
            <person name="Mondo S."/>
            <person name="Kiss B."/>
            <person name="Balint B."/>
            <person name="Kues U."/>
            <person name="Barry K."/>
            <person name="Hegedus J.C."/>
            <person name="Henrissat B."/>
            <person name="Johnson J."/>
            <person name="Lipzen A."/>
            <person name="Ohm R."/>
            <person name="Nagy I."/>
            <person name="Pangilinan J."/>
            <person name="Yan J."/>
            <person name="Xiong Y."/>
            <person name="Grigoriev I.V."/>
            <person name="Hibbett D.S."/>
            <person name="Nagy L.G."/>
        </authorList>
    </citation>
    <scope>NUCLEOTIDE SEQUENCE [LARGE SCALE GENOMIC DNA]</scope>
    <source>
        <strain evidence="2 3">SZMC22713</strain>
    </source>
</reference>
<feature type="domain" description="Phytocyanin" evidence="1">
    <location>
        <begin position="145"/>
        <end position="213"/>
    </location>
</feature>
<dbReference type="InterPro" id="IPR052953">
    <property type="entry name" value="Ser-rich/MCO-related"/>
</dbReference>
<name>A0A4Y7QJG2_9AGAM</name>
<dbReference type="SUPFAM" id="SSF49503">
    <property type="entry name" value="Cupredoxins"/>
    <property type="match status" value="1"/>
</dbReference>
<organism evidence="2 3">
    <name type="scientific">Rickenella mellea</name>
    <dbReference type="NCBI Taxonomy" id="50990"/>
    <lineage>
        <taxon>Eukaryota</taxon>
        <taxon>Fungi</taxon>
        <taxon>Dikarya</taxon>
        <taxon>Basidiomycota</taxon>
        <taxon>Agaricomycotina</taxon>
        <taxon>Agaricomycetes</taxon>
        <taxon>Hymenochaetales</taxon>
        <taxon>Rickenellaceae</taxon>
        <taxon>Rickenella</taxon>
    </lineage>
</organism>
<dbReference type="Proteomes" id="UP000294933">
    <property type="component" value="Unassembled WGS sequence"/>
</dbReference>
<protein>
    <recommendedName>
        <fullName evidence="1">Phytocyanin domain-containing protein</fullName>
    </recommendedName>
</protein>
<dbReference type="InterPro" id="IPR008972">
    <property type="entry name" value="Cupredoxin"/>
</dbReference>
<dbReference type="AlphaFoldDB" id="A0A4Y7QJG2"/>
<dbReference type="STRING" id="50990.A0A4Y7QJG2"/>
<evidence type="ECO:0000313" key="2">
    <source>
        <dbReference type="EMBL" id="TDL27535.1"/>
    </source>
</evidence>